<reference evidence="4" key="1">
    <citation type="journal article" date="2011" name="J. Bacteriol.">
        <title>Genome sequences of eight morphologically diverse alphaproteobacteria.</title>
        <authorList>
            <consortium name="US DOE Joint Genome Institute"/>
            <person name="Brown P.J."/>
            <person name="Kysela D.T."/>
            <person name="Buechlein A."/>
            <person name="Hemmerich C."/>
            <person name="Brun Y.V."/>
        </authorList>
    </citation>
    <scope>NUCLEOTIDE SEQUENCE [LARGE SCALE GENOMIC DNA]</scope>
    <source>
        <strain evidence="4">ATCC 51888 / DSM 1869 / NCIB 11706 / TK 0415</strain>
    </source>
</reference>
<dbReference type="Pfam" id="PF03548">
    <property type="entry name" value="LolA"/>
    <property type="match status" value="1"/>
</dbReference>
<dbReference type="EMBL" id="CP002083">
    <property type="protein sequence ID" value="ADJ25095.1"/>
    <property type="molecule type" value="Genomic_DNA"/>
</dbReference>
<keyword evidence="3" id="KW-0449">Lipoprotein</keyword>
<dbReference type="SUPFAM" id="SSF89392">
    <property type="entry name" value="Prokaryotic lipoproteins and lipoprotein localization factors"/>
    <property type="match status" value="1"/>
</dbReference>
<dbReference type="KEGG" id="hdn:Hden_3302"/>
<protein>
    <submittedName>
        <fullName evidence="3">Outer membrane lipoprotein carrier protein LolA</fullName>
    </submittedName>
</protein>
<accession>D8JWY7</accession>
<evidence type="ECO:0000313" key="3">
    <source>
        <dbReference type="EMBL" id="ADJ25095.1"/>
    </source>
</evidence>
<dbReference type="HOGENOM" id="CLU_055272_2_0_5"/>
<feature type="signal peptide" evidence="2">
    <location>
        <begin position="1"/>
        <end position="28"/>
    </location>
</feature>
<dbReference type="PANTHER" id="PTHR35869">
    <property type="entry name" value="OUTER-MEMBRANE LIPOPROTEIN CARRIER PROTEIN"/>
    <property type="match status" value="1"/>
</dbReference>
<name>D8JWY7_HYPDA</name>
<gene>
    <name evidence="3" type="ordered locus">Hden_3302</name>
</gene>
<proteinExistence type="predicted"/>
<evidence type="ECO:0000256" key="1">
    <source>
        <dbReference type="ARBA" id="ARBA00022729"/>
    </source>
</evidence>
<dbReference type="Gene3D" id="2.50.20.10">
    <property type="entry name" value="Lipoprotein localisation LolA/LolB/LppX"/>
    <property type="match status" value="1"/>
</dbReference>
<dbReference type="CDD" id="cd16325">
    <property type="entry name" value="LolA"/>
    <property type="match status" value="1"/>
</dbReference>
<dbReference type="eggNOG" id="COG2834">
    <property type="taxonomic scope" value="Bacteria"/>
</dbReference>
<evidence type="ECO:0000256" key="2">
    <source>
        <dbReference type="SAM" id="SignalP"/>
    </source>
</evidence>
<dbReference type="InterPro" id="IPR004564">
    <property type="entry name" value="OM_lipoprot_carrier_LolA-like"/>
</dbReference>
<feature type="chain" id="PRO_5003116370" evidence="2">
    <location>
        <begin position="29"/>
        <end position="251"/>
    </location>
</feature>
<keyword evidence="1 2" id="KW-0732">Signal</keyword>
<dbReference type="Proteomes" id="UP000002033">
    <property type="component" value="Chromosome"/>
</dbReference>
<evidence type="ECO:0000313" key="4">
    <source>
        <dbReference type="Proteomes" id="UP000002033"/>
    </source>
</evidence>
<dbReference type="InterPro" id="IPR029046">
    <property type="entry name" value="LolA/LolB/LppX"/>
</dbReference>
<keyword evidence="4" id="KW-1185">Reference proteome</keyword>
<dbReference type="AlphaFoldDB" id="D8JWY7"/>
<dbReference type="PANTHER" id="PTHR35869:SF1">
    <property type="entry name" value="OUTER-MEMBRANE LIPOPROTEIN CARRIER PROTEIN"/>
    <property type="match status" value="1"/>
</dbReference>
<sequence length="251" mass="27710" precursor="true">MGSYMRDFQRLLAATAVFALAFGGHAFGQDPSGPSETLANPVAAKDKTAVKGWTGQVEAAKNDGTVVLDAEQTKLVKQVSDYFGSVQGLKGAFVQVDADNKRMKGKFFVKRPGRFRFDYSLPSKQIIISDGENLAIQDLDLNNEDRVSLDQTPFRMLLRKDVDLLRDAKITEVQQADDLIVLGLEDKDPDAPGKIKLYLATKPNIELKEWVTTDAQGLNTRVELLGLEKSNDLDSNLFKIQSLGPHRTTPN</sequence>
<organism evidence="3 4">
    <name type="scientific">Hyphomicrobium denitrificans (strain ATCC 51888 / DSM 1869 / NCIMB 11706 / TK 0415)</name>
    <dbReference type="NCBI Taxonomy" id="582899"/>
    <lineage>
        <taxon>Bacteria</taxon>
        <taxon>Pseudomonadati</taxon>
        <taxon>Pseudomonadota</taxon>
        <taxon>Alphaproteobacteria</taxon>
        <taxon>Hyphomicrobiales</taxon>
        <taxon>Hyphomicrobiaceae</taxon>
        <taxon>Hyphomicrobium</taxon>
    </lineage>
</organism>
<dbReference type="STRING" id="582899.Hden_3302"/>